<dbReference type="Proteomes" id="UP000823388">
    <property type="component" value="Chromosome 5K"/>
</dbReference>
<dbReference type="Pfam" id="PF07762">
    <property type="entry name" value="DUF1618"/>
    <property type="match status" value="1"/>
</dbReference>
<evidence type="ECO:0000313" key="2">
    <source>
        <dbReference type="EMBL" id="KAG2601545.1"/>
    </source>
</evidence>
<dbReference type="PANTHER" id="PTHR33074">
    <property type="entry name" value="EXPRESSED PROTEIN-RELATED"/>
    <property type="match status" value="1"/>
</dbReference>
<dbReference type="AlphaFoldDB" id="A0A8T0SWW3"/>
<proteinExistence type="predicted"/>
<gene>
    <name evidence="2" type="ORF">PVAP13_5KG594600</name>
</gene>
<sequence>MADAIPGSPKPEVFADWMLLFPLGRLHCYDDPDAAADAVADDATAVAVDTSTGESGFLSFTLRHPSKVSYLDLHWPYGIPESLVAIPATSSAVSSHENLVLLNIYSPRMEYRVCAPDLFVYTFGPSSPPPSLRRLPACTATTKGFAGGRVFLMANTSVGILCRGGDPNNYVVADLFVSWKSSSFHDERDFTTNLPQMFAVLGTFSPKKGDWTVREMLAPQPHGQGQFPYLWYCDRVLPFAGRFLCWVDHYSGIVFCDFSDEDSPVLSYTPVPGNQQFPTKWLIERYCPESFRNVSVSQGMMRFVHIDTDRQGLQTSDRAITVWNLMMMGDCWSWEIHRKINLEDLWVQHSYRVLGLPPLVPEFPFVTKNDPDVLCGVLREDRFSGKVWCG</sequence>
<keyword evidence="3" id="KW-1185">Reference proteome</keyword>
<name>A0A8T0SWW3_PANVG</name>
<evidence type="ECO:0000313" key="3">
    <source>
        <dbReference type="Proteomes" id="UP000823388"/>
    </source>
</evidence>
<evidence type="ECO:0000259" key="1">
    <source>
        <dbReference type="Pfam" id="PF07762"/>
    </source>
</evidence>
<comment type="caution">
    <text evidence="2">The sequence shown here is derived from an EMBL/GenBank/DDBJ whole genome shotgun (WGS) entry which is preliminary data.</text>
</comment>
<feature type="domain" description="DUF1618" evidence="1">
    <location>
        <begin position="246"/>
        <end position="375"/>
    </location>
</feature>
<organism evidence="2 3">
    <name type="scientific">Panicum virgatum</name>
    <name type="common">Blackwell switchgrass</name>
    <dbReference type="NCBI Taxonomy" id="38727"/>
    <lineage>
        <taxon>Eukaryota</taxon>
        <taxon>Viridiplantae</taxon>
        <taxon>Streptophyta</taxon>
        <taxon>Embryophyta</taxon>
        <taxon>Tracheophyta</taxon>
        <taxon>Spermatophyta</taxon>
        <taxon>Magnoliopsida</taxon>
        <taxon>Liliopsida</taxon>
        <taxon>Poales</taxon>
        <taxon>Poaceae</taxon>
        <taxon>PACMAD clade</taxon>
        <taxon>Panicoideae</taxon>
        <taxon>Panicodae</taxon>
        <taxon>Paniceae</taxon>
        <taxon>Panicinae</taxon>
        <taxon>Panicum</taxon>
        <taxon>Panicum sect. Hiantes</taxon>
    </lineage>
</organism>
<accession>A0A8T0SWW3</accession>
<dbReference type="PANTHER" id="PTHR33074:SF93">
    <property type="entry name" value="DUF1618 DOMAIN-CONTAINING PROTEIN"/>
    <property type="match status" value="1"/>
</dbReference>
<dbReference type="EMBL" id="CM029045">
    <property type="protein sequence ID" value="KAG2601545.1"/>
    <property type="molecule type" value="Genomic_DNA"/>
</dbReference>
<dbReference type="InterPro" id="IPR011676">
    <property type="entry name" value="DUF1618"/>
</dbReference>
<reference evidence="2" key="1">
    <citation type="submission" date="2020-05" db="EMBL/GenBank/DDBJ databases">
        <title>WGS assembly of Panicum virgatum.</title>
        <authorList>
            <person name="Lovell J.T."/>
            <person name="Jenkins J."/>
            <person name="Shu S."/>
            <person name="Juenger T.E."/>
            <person name="Schmutz J."/>
        </authorList>
    </citation>
    <scope>NUCLEOTIDE SEQUENCE</scope>
    <source>
        <strain evidence="2">AP13</strain>
    </source>
</reference>
<protein>
    <recommendedName>
        <fullName evidence="1">DUF1618 domain-containing protein</fullName>
    </recommendedName>
</protein>